<comment type="subcellular location">
    <subcellularLocation>
        <location evidence="1">Membrane</location>
        <topology evidence="1">Multi-pass membrane protein</topology>
    </subcellularLocation>
</comment>
<dbReference type="Pfam" id="PF06271">
    <property type="entry name" value="RDD"/>
    <property type="match status" value="1"/>
</dbReference>
<name>A0A4V1RNV7_9ACTN</name>
<dbReference type="InterPro" id="IPR010432">
    <property type="entry name" value="RDD"/>
</dbReference>
<evidence type="ECO:0000256" key="3">
    <source>
        <dbReference type="ARBA" id="ARBA00022989"/>
    </source>
</evidence>
<keyword evidence="4" id="KW-0472">Membrane</keyword>
<evidence type="ECO:0000259" key="6">
    <source>
        <dbReference type="Pfam" id="PF06271"/>
    </source>
</evidence>
<dbReference type="OrthoDB" id="5187110at2"/>
<evidence type="ECO:0000256" key="1">
    <source>
        <dbReference type="ARBA" id="ARBA00004141"/>
    </source>
</evidence>
<accession>A0A4V1RNV7</accession>
<proteinExistence type="predicted"/>
<feature type="region of interest" description="Disordered" evidence="5">
    <location>
        <begin position="1"/>
        <end position="138"/>
    </location>
</feature>
<sequence>MELHRGRRPARARRRRQLRRRSRPSPARPRRPGRLRGDDRRGRQGAEPGAGGDGRCCLHPLRPHHRRPSLGRSVPGRLDAPTDRAGRRSSGRPLDRRAVVAGAHGVHRHRHRRPGARGLLRLGHADRRRRPRGSDATGQRGVLVRGLVAPAYAGRVPQPDPTYAPTDLTPAGWGRRILAILIDWGTSWAAAAALVETGVVEHSGTPGTVILIAEMAFFTALLGGSFGKLLTRVRVVRHDDPSRPVGLLRALVRTALTFLLIPPLLTFEGRGLHDLAAGTRTVTI</sequence>
<dbReference type="EMBL" id="SDWV01000017">
    <property type="protein sequence ID" value="RYC07197.1"/>
    <property type="molecule type" value="Genomic_DNA"/>
</dbReference>
<comment type="caution">
    <text evidence="7">The sequence shown here is derived from an EMBL/GenBank/DDBJ whole genome shotgun (WGS) entry which is preliminary data.</text>
</comment>
<evidence type="ECO:0000313" key="7">
    <source>
        <dbReference type="EMBL" id="RYC07197.1"/>
    </source>
</evidence>
<evidence type="ECO:0000256" key="4">
    <source>
        <dbReference type="ARBA" id="ARBA00023136"/>
    </source>
</evidence>
<keyword evidence="3" id="KW-1133">Transmembrane helix</keyword>
<protein>
    <submittedName>
        <fullName evidence="7">RDD family protein</fullName>
    </submittedName>
</protein>
<gene>
    <name evidence="7" type="ORF">EUA94_15815</name>
</gene>
<evidence type="ECO:0000313" key="8">
    <source>
        <dbReference type="Proteomes" id="UP000291101"/>
    </source>
</evidence>
<feature type="compositionally biased region" description="Basic and acidic residues" evidence="5">
    <location>
        <begin position="35"/>
        <end position="44"/>
    </location>
</feature>
<dbReference type="Proteomes" id="UP000291101">
    <property type="component" value="Unassembled WGS sequence"/>
</dbReference>
<keyword evidence="8" id="KW-1185">Reference proteome</keyword>
<evidence type="ECO:0000256" key="5">
    <source>
        <dbReference type="SAM" id="MobiDB-lite"/>
    </source>
</evidence>
<dbReference type="GO" id="GO:0016020">
    <property type="term" value="C:membrane"/>
    <property type="evidence" value="ECO:0007669"/>
    <property type="project" value="UniProtKB-SubCell"/>
</dbReference>
<evidence type="ECO:0000256" key="2">
    <source>
        <dbReference type="ARBA" id="ARBA00022692"/>
    </source>
</evidence>
<keyword evidence="2" id="KW-0812">Transmembrane</keyword>
<reference evidence="7 8" key="1">
    <citation type="submission" date="2019-01" db="EMBL/GenBank/DDBJ databases">
        <title>Novel species of Nocardioides.</title>
        <authorList>
            <person name="Liu Q."/>
            <person name="X Y.-H."/>
        </authorList>
    </citation>
    <scope>NUCLEOTIDE SEQUENCE [LARGE SCALE GENOMIC DNA]</scope>
    <source>
        <strain evidence="7 8">HLT2-9</strain>
    </source>
</reference>
<feature type="domain" description="RDD" evidence="6">
    <location>
        <begin position="171"/>
        <end position="261"/>
    </location>
</feature>
<feature type="compositionally biased region" description="Basic residues" evidence="5">
    <location>
        <begin position="105"/>
        <end position="115"/>
    </location>
</feature>
<feature type="compositionally biased region" description="Basic residues" evidence="5">
    <location>
        <begin position="1"/>
        <end position="34"/>
    </location>
</feature>
<organism evidence="7 8">
    <name type="scientific">Nocardioides zhouii</name>
    <dbReference type="NCBI Taxonomy" id="1168729"/>
    <lineage>
        <taxon>Bacteria</taxon>
        <taxon>Bacillati</taxon>
        <taxon>Actinomycetota</taxon>
        <taxon>Actinomycetes</taxon>
        <taxon>Propionibacteriales</taxon>
        <taxon>Nocardioidaceae</taxon>
        <taxon>Nocardioides</taxon>
    </lineage>
</organism>
<dbReference type="AlphaFoldDB" id="A0A4V1RNV7"/>